<dbReference type="InterPro" id="IPR027806">
    <property type="entry name" value="HARBI1_dom"/>
</dbReference>
<sequence length="132" mass="14645">MLFVWRIWDFPLLLGLSVSVCLPTISTSSNLSAALDGNVSEFIALQDLAAIFFNYKETHSLILMNVCDAHYRITMLDVGAYGHQSDGGIFQESVFWTKIVDWNSGHSTTRRPARDHCHQSTCLCGGCCLSTP</sequence>
<reference evidence="5 6" key="1">
    <citation type="submission" date="2021-06" db="EMBL/GenBank/DDBJ databases">
        <authorList>
            <person name="Palmer J.M."/>
        </authorList>
    </citation>
    <scope>NUCLEOTIDE SEQUENCE [LARGE SCALE GENOMIC DNA]</scope>
    <source>
        <strain evidence="5 6">GA_2019</strain>
        <tissue evidence="5">Muscle</tissue>
    </source>
</reference>
<feature type="domain" description="DDE Tnp4" evidence="4">
    <location>
        <begin position="49"/>
        <end position="99"/>
    </location>
</feature>
<name>A0ABV0MYV7_9TELE</name>
<organism evidence="5 6">
    <name type="scientific">Goodea atripinnis</name>
    <dbReference type="NCBI Taxonomy" id="208336"/>
    <lineage>
        <taxon>Eukaryota</taxon>
        <taxon>Metazoa</taxon>
        <taxon>Chordata</taxon>
        <taxon>Craniata</taxon>
        <taxon>Vertebrata</taxon>
        <taxon>Euteleostomi</taxon>
        <taxon>Actinopterygii</taxon>
        <taxon>Neopterygii</taxon>
        <taxon>Teleostei</taxon>
        <taxon>Neoteleostei</taxon>
        <taxon>Acanthomorphata</taxon>
        <taxon>Ovalentaria</taxon>
        <taxon>Atherinomorphae</taxon>
        <taxon>Cyprinodontiformes</taxon>
        <taxon>Goodeidae</taxon>
        <taxon>Goodea</taxon>
    </lineage>
</organism>
<evidence type="ECO:0000256" key="3">
    <source>
        <dbReference type="SAM" id="SignalP"/>
    </source>
</evidence>
<proteinExistence type="predicted"/>
<dbReference type="Proteomes" id="UP001476798">
    <property type="component" value="Unassembled WGS sequence"/>
</dbReference>
<evidence type="ECO:0000256" key="2">
    <source>
        <dbReference type="ARBA" id="ARBA00022723"/>
    </source>
</evidence>
<dbReference type="EMBL" id="JAHRIO010015788">
    <property type="protein sequence ID" value="MEQ2163618.1"/>
    <property type="molecule type" value="Genomic_DNA"/>
</dbReference>
<protein>
    <recommendedName>
        <fullName evidence="4">DDE Tnp4 domain-containing protein</fullName>
    </recommendedName>
</protein>
<keyword evidence="2" id="KW-0479">Metal-binding</keyword>
<gene>
    <name evidence="5" type="ORF">GOODEAATRI_032112</name>
</gene>
<dbReference type="Pfam" id="PF13359">
    <property type="entry name" value="DDE_Tnp_4"/>
    <property type="match status" value="1"/>
</dbReference>
<comment type="cofactor">
    <cofactor evidence="1">
        <name>a divalent metal cation</name>
        <dbReference type="ChEBI" id="CHEBI:60240"/>
    </cofactor>
</comment>
<accession>A0ABV0MYV7</accession>
<feature type="signal peptide" evidence="3">
    <location>
        <begin position="1"/>
        <end position="15"/>
    </location>
</feature>
<evidence type="ECO:0000313" key="5">
    <source>
        <dbReference type="EMBL" id="MEQ2163618.1"/>
    </source>
</evidence>
<keyword evidence="6" id="KW-1185">Reference proteome</keyword>
<evidence type="ECO:0000313" key="6">
    <source>
        <dbReference type="Proteomes" id="UP001476798"/>
    </source>
</evidence>
<keyword evidence="3" id="KW-0732">Signal</keyword>
<evidence type="ECO:0000259" key="4">
    <source>
        <dbReference type="Pfam" id="PF13359"/>
    </source>
</evidence>
<comment type="caution">
    <text evidence="5">The sequence shown here is derived from an EMBL/GenBank/DDBJ whole genome shotgun (WGS) entry which is preliminary data.</text>
</comment>
<feature type="chain" id="PRO_5045216594" description="DDE Tnp4 domain-containing protein" evidence="3">
    <location>
        <begin position="16"/>
        <end position="132"/>
    </location>
</feature>
<evidence type="ECO:0000256" key="1">
    <source>
        <dbReference type="ARBA" id="ARBA00001968"/>
    </source>
</evidence>